<dbReference type="EnsemblPlants" id="ORUFI10G16180.1">
    <property type="protein sequence ID" value="ORUFI10G16180.1"/>
    <property type="gene ID" value="ORUFI10G16180"/>
</dbReference>
<dbReference type="GO" id="GO:0005789">
    <property type="term" value="C:endoplasmic reticulum membrane"/>
    <property type="evidence" value="ECO:0007669"/>
    <property type="project" value="InterPro"/>
</dbReference>
<dbReference type="PIRSF" id="PIRSF019693">
    <property type="entry name" value="VAMP-associated"/>
    <property type="match status" value="1"/>
</dbReference>
<dbReference type="PANTHER" id="PTHR10809">
    <property type="entry name" value="VESICLE-ASSOCIATED MEMBRANE PROTEIN-ASSOCIATED PROTEIN"/>
    <property type="match status" value="1"/>
</dbReference>
<dbReference type="InterPro" id="IPR008962">
    <property type="entry name" value="PapD-like_sf"/>
</dbReference>
<evidence type="ECO:0000256" key="3">
    <source>
        <dbReference type="SAM" id="MobiDB-lite"/>
    </source>
</evidence>
<dbReference type="InterPro" id="IPR016763">
    <property type="entry name" value="VAP"/>
</dbReference>
<evidence type="ECO:0000256" key="1">
    <source>
        <dbReference type="ARBA" id="ARBA00008932"/>
    </source>
</evidence>
<dbReference type="Pfam" id="PF00635">
    <property type="entry name" value="Motile_Sperm"/>
    <property type="match status" value="1"/>
</dbReference>
<dbReference type="Gramene" id="ORUFI10G16180.1">
    <property type="protein sequence ID" value="ORUFI10G16180.1"/>
    <property type="gene ID" value="ORUFI10G16180"/>
</dbReference>
<dbReference type="FunFam" id="2.60.40.10:FF:000813">
    <property type="entry name" value="Vesicle-associated protein 1-1"/>
    <property type="match status" value="1"/>
</dbReference>
<dbReference type="eggNOG" id="KOG0439">
    <property type="taxonomic scope" value="Eukaryota"/>
</dbReference>
<feature type="domain" description="MSP" evidence="4">
    <location>
        <begin position="7"/>
        <end position="127"/>
    </location>
</feature>
<evidence type="ECO:0000256" key="2">
    <source>
        <dbReference type="SAM" id="Coils"/>
    </source>
</evidence>
<dbReference type="InterPro" id="IPR000535">
    <property type="entry name" value="MSP_dom"/>
</dbReference>
<dbReference type="AlphaFoldDB" id="A0A0E0R161"/>
<organism evidence="5 6">
    <name type="scientific">Oryza rufipogon</name>
    <name type="common">Brownbeard rice</name>
    <name type="synonym">Asian wild rice</name>
    <dbReference type="NCBI Taxonomy" id="4529"/>
    <lineage>
        <taxon>Eukaryota</taxon>
        <taxon>Viridiplantae</taxon>
        <taxon>Streptophyta</taxon>
        <taxon>Embryophyta</taxon>
        <taxon>Tracheophyta</taxon>
        <taxon>Spermatophyta</taxon>
        <taxon>Magnoliopsida</taxon>
        <taxon>Liliopsida</taxon>
        <taxon>Poales</taxon>
        <taxon>Poaceae</taxon>
        <taxon>BOP clade</taxon>
        <taxon>Oryzoideae</taxon>
        <taxon>Oryzeae</taxon>
        <taxon>Oryzinae</taxon>
        <taxon>Oryza</taxon>
    </lineage>
</organism>
<dbReference type="GO" id="GO:0090158">
    <property type="term" value="P:endoplasmic reticulum membrane organization"/>
    <property type="evidence" value="ECO:0007669"/>
    <property type="project" value="TreeGrafter"/>
</dbReference>
<dbReference type="STRING" id="4529.A0A0E0R161"/>
<proteinExistence type="inferred from homology"/>
<protein>
    <recommendedName>
        <fullName evidence="4">MSP domain-containing protein</fullName>
    </recommendedName>
</protein>
<comment type="similarity">
    <text evidence="1">Belongs to the VAMP-associated protein (VAP) (TC 9.B.17) family.</text>
</comment>
<reference evidence="5" key="2">
    <citation type="submission" date="2015-06" db="UniProtKB">
        <authorList>
            <consortium name="EnsemblPlants"/>
        </authorList>
    </citation>
    <scope>IDENTIFICATION</scope>
</reference>
<dbReference type="Gene3D" id="2.60.40.10">
    <property type="entry name" value="Immunoglobulins"/>
    <property type="match status" value="1"/>
</dbReference>
<evidence type="ECO:0000259" key="4">
    <source>
        <dbReference type="PROSITE" id="PS50202"/>
    </source>
</evidence>
<dbReference type="PANTHER" id="PTHR10809:SF136">
    <property type="entry name" value="MSP DOMAIN CONTAINING PROTEIN, EXPRESSED"/>
    <property type="match status" value="1"/>
</dbReference>
<dbReference type="GO" id="GO:0005886">
    <property type="term" value="C:plasma membrane"/>
    <property type="evidence" value="ECO:0007669"/>
    <property type="project" value="TreeGrafter"/>
</dbReference>
<evidence type="ECO:0000313" key="6">
    <source>
        <dbReference type="Proteomes" id="UP000008022"/>
    </source>
</evidence>
<dbReference type="OMA" id="MFLRDEN"/>
<reference evidence="6" key="1">
    <citation type="submission" date="2013-06" db="EMBL/GenBank/DDBJ databases">
        <authorList>
            <person name="Zhao Q."/>
        </authorList>
    </citation>
    <scope>NUCLEOTIDE SEQUENCE</scope>
    <source>
        <strain evidence="6">cv. W1943</strain>
    </source>
</reference>
<feature type="region of interest" description="Disordered" evidence="3">
    <location>
        <begin position="265"/>
        <end position="321"/>
    </location>
</feature>
<accession>A0A0E0R161</accession>
<sequence length="321" mass="34976">MAASCDLVDVDPPELQFPFELDKQISCPLRIANKTERTVAFKVKTTSPKKYCVRPNNGVVRPRSASVVVVTMQAQIVAPPDLQCKDKFLVQSVVVDDGLSAKDITSQMFLRDENNMVEEVKLKVSYVMPPEPAMEIAEESDIPKRILVPMQRILDNGRSGSELSSGNVSLRSAEMGTELGSPLGRFVRNEDMLKTASPVVETRVHAGPDEQYLELSALVAKLTEEKKSALEQNRKLREELELARRQASQHQGGFSLAFVLASAAKSATPPEPPRAEKRLMWPPSESLAAGDRSAGSAGYSLSSVGGQGGRDAVREDNVSVN</sequence>
<dbReference type="SUPFAM" id="SSF49354">
    <property type="entry name" value="PapD-like"/>
    <property type="match status" value="1"/>
</dbReference>
<evidence type="ECO:0000313" key="5">
    <source>
        <dbReference type="EnsemblPlants" id="ORUFI10G16180.1"/>
    </source>
</evidence>
<dbReference type="InterPro" id="IPR013783">
    <property type="entry name" value="Ig-like_fold"/>
</dbReference>
<keyword evidence="2" id="KW-0175">Coiled coil</keyword>
<feature type="coiled-coil region" evidence="2">
    <location>
        <begin position="212"/>
        <end position="253"/>
    </location>
</feature>
<feature type="compositionally biased region" description="Basic and acidic residues" evidence="3">
    <location>
        <begin position="311"/>
        <end position="321"/>
    </location>
</feature>
<dbReference type="GO" id="GO:0061817">
    <property type="term" value="P:endoplasmic reticulum-plasma membrane tethering"/>
    <property type="evidence" value="ECO:0007669"/>
    <property type="project" value="TreeGrafter"/>
</dbReference>
<name>A0A0E0R161_ORYRU</name>
<keyword evidence="6" id="KW-1185">Reference proteome</keyword>
<dbReference type="Proteomes" id="UP000008022">
    <property type="component" value="Unassembled WGS sequence"/>
</dbReference>
<dbReference type="PROSITE" id="PS50202">
    <property type="entry name" value="MSP"/>
    <property type="match status" value="1"/>
</dbReference>